<dbReference type="EMBL" id="CAOQHR010000008">
    <property type="protein sequence ID" value="CAI6338062.1"/>
    <property type="molecule type" value="Genomic_DNA"/>
</dbReference>
<organism evidence="2 3">
    <name type="scientific">Periconia digitata</name>
    <dbReference type="NCBI Taxonomy" id="1303443"/>
    <lineage>
        <taxon>Eukaryota</taxon>
        <taxon>Fungi</taxon>
        <taxon>Dikarya</taxon>
        <taxon>Ascomycota</taxon>
        <taxon>Pezizomycotina</taxon>
        <taxon>Dothideomycetes</taxon>
        <taxon>Pleosporomycetidae</taxon>
        <taxon>Pleosporales</taxon>
        <taxon>Massarineae</taxon>
        <taxon>Periconiaceae</taxon>
        <taxon>Periconia</taxon>
    </lineage>
</organism>
<dbReference type="Proteomes" id="UP001152607">
    <property type="component" value="Unassembled WGS sequence"/>
</dbReference>
<proteinExistence type="predicted"/>
<sequence length="104" mass="12141">MVFTFKKTSKQTELPPPPRYTAHASRPIIPEPHLLAPPPNQLQIIENRYVDDEKLSQICIKLFGLGNYDIRYKSKKFYLSVPVFLDQETIDQCDRYYQELPPSA</sequence>
<evidence type="ECO:0000313" key="2">
    <source>
        <dbReference type="EMBL" id="CAI6338062.1"/>
    </source>
</evidence>
<name>A0A9W4XXL7_9PLEO</name>
<evidence type="ECO:0000313" key="3">
    <source>
        <dbReference type="Proteomes" id="UP001152607"/>
    </source>
</evidence>
<protein>
    <submittedName>
        <fullName evidence="2">Uncharacterized protein</fullName>
    </submittedName>
</protein>
<accession>A0A9W4XXL7</accession>
<dbReference type="AlphaFoldDB" id="A0A9W4XXL7"/>
<gene>
    <name evidence="2" type="ORF">PDIGIT_LOCUS11184</name>
</gene>
<reference evidence="2" key="1">
    <citation type="submission" date="2023-01" db="EMBL/GenBank/DDBJ databases">
        <authorList>
            <person name="Van Ghelder C."/>
            <person name="Rancurel C."/>
        </authorList>
    </citation>
    <scope>NUCLEOTIDE SEQUENCE</scope>
    <source>
        <strain evidence="2">CNCM I-4278</strain>
    </source>
</reference>
<dbReference type="OrthoDB" id="3783539at2759"/>
<keyword evidence="3" id="KW-1185">Reference proteome</keyword>
<evidence type="ECO:0000256" key="1">
    <source>
        <dbReference type="SAM" id="MobiDB-lite"/>
    </source>
</evidence>
<comment type="caution">
    <text evidence="2">The sequence shown here is derived from an EMBL/GenBank/DDBJ whole genome shotgun (WGS) entry which is preliminary data.</text>
</comment>
<feature type="region of interest" description="Disordered" evidence="1">
    <location>
        <begin position="1"/>
        <end position="20"/>
    </location>
</feature>